<comment type="caution">
    <text evidence="2">The sequence shown here is derived from an EMBL/GenBank/DDBJ whole genome shotgun (WGS) entry which is preliminary data.</text>
</comment>
<reference evidence="3" key="1">
    <citation type="journal article" date="2019" name="Int. J. Syst. Evol. Microbiol.">
        <title>The Global Catalogue of Microorganisms (GCM) 10K type strain sequencing project: providing services to taxonomists for standard genome sequencing and annotation.</title>
        <authorList>
            <consortium name="The Broad Institute Genomics Platform"/>
            <consortium name="The Broad Institute Genome Sequencing Center for Infectious Disease"/>
            <person name="Wu L."/>
            <person name="Ma J."/>
        </authorList>
    </citation>
    <scope>NUCLEOTIDE SEQUENCE [LARGE SCALE GENOMIC DNA]</scope>
    <source>
        <strain evidence="3">CCUG 56607</strain>
    </source>
</reference>
<evidence type="ECO:0000313" key="2">
    <source>
        <dbReference type="EMBL" id="MFD1019111.1"/>
    </source>
</evidence>
<protein>
    <submittedName>
        <fullName evidence="2">Spo0E family sporulation regulatory protein-aspartic acid phosphatase</fullName>
    </submittedName>
</protein>
<proteinExistence type="predicted"/>
<organism evidence="2 3">
    <name type="scientific">Thalassobacillus hwangdonensis</name>
    <dbReference type="NCBI Taxonomy" id="546108"/>
    <lineage>
        <taxon>Bacteria</taxon>
        <taxon>Bacillati</taxon>
        <taxon>Bacillota</taxon>
        <taxon>Bacilli</taxon>
        <taxon>Bacillales</taxon>
        <taxon>Bacillaceae</taxon>
        <taxon>Thalassobacillus</taxon>
    </lineage>
</organism>
<evidence type="ECO:0000256" key="1">
    <source>
        <dbReference type="SAM" id="Coils"/>
    </source>
</evidence>
<dbReference type="SUPFAM" id="SSF140500">
    <property type="entry name" value="BAS1536-like"/>
    <property type="match status" value="1"/>
</dbReference>
<dbReference type="EMBL" id="JBHTKL010000002">
    <property type="protein sequence ID" value="MFD1019111.1"/>
    <property type="molecule type" value="Genomic_DNA"/>
</dbReference>
<sequence length="59" mass="6870">MRTKNQYLEKIEAHRKKMNEASKDNALTSREVVTLSKELDQLMNQYLKTKNKSNLPTCG</sequence>
<keyword evidence="3" id="KW-1185">Reference proteome</keyword>
<evidence type="ECO:0000313" key="3">
    <source>
        <dbReference type="Proteomes" id="UP001596990"/>
    </source>
</evidence>
<name>A0ABW3KZ09_9BACI</name>
<dbReference type="InterPro" id="IPR036638">
    <property type="entry name" value="HLH_DNA-bd_sf"/>
</dbReference>
<dbReference type="Pfam" id="PF09388">
    <property type="entry name" value="SpoOE-like"/>
    <property type="match status" value="1"/>
</dbReference>
<dbReference type="Gene3D" id="4.10.280.10">
    <property type="entry name" value="Helix-loop-helix DNA-binding domain"/>
    <property type="match status" value="1"/>
</dbReference>
<accession>A0ABW3KZ09</accession>
<dbReference type="InterPro" id="IPR037208">
    <property type="entry name" value="Spo0E-like_sf"/>
</dbReference>
<gene>
    <name evidence="2" type="ORF">ACFQ2J_07895</name>
</gene>
<dbReference type="InterPro" id="IPR018540">
    <property type="entry name" value="Spo0E-like"/>
</dbReference>
<feature type="coiled-coil region" evidence="1">
    <location>
        <begin position="4"/>
        <end position="52"/>
    </location>
</feature>
<dbReference type="RefSeq" id="WP_386058419.1">
    <property type="nucleotide sequence ID" value="NZ_JBHTKL010000002.1"/>
</dbReference>
<keyword evidence="1" id="KW-0175">Coiled coil</keyword>
<dbReference type="Proteomes" id="UP001596990">
    <property type="component" value="Unassembled WGS sequence"/>
</dbReference>